<dbReference type="EMBL" id="WNKQ01000021">
    <property type="protein sequence ID" value="KAF5844808.1"/>
    <property type="molecule type" value="Genomic_DNA"/>
</dbReference>
<dbReference type="Proteomes" id="UP000624244">
    <property type="component" value="Unassembled WGS sequence"/>
</dbReference>
<keyword evidence="2" id="KW-0521">NADP</keyword>
<evidence type="ECO:0000256" key="2">
    <source>
        <dbReference type="ARBA" id="ARBA00022857"/>
    </source>
</evidence>
<sequence>MAFTDKTIVLITSANTGIGFELAKQFLSDASKHILLGSRSASKGEKAVQDLQSQNPPGTVEFMQIDVSKQDSIVAAAKHVEVKHGHPDVLVNNTRIFSSGDPDAADIQSLVDTFTTNAAGPCATVKVFEPLLSRSASNTPRIINVTSVLDSISTRLDKSNPIYNFK</sequence>
<dbReference type="PRINTS" id="PR00081">
    <property type="entry name" value="GDHRDH"/>
</dbReference>
<protein>
    <submittedName>
        <fullName evidence="4">Uncharacterized protein</fullName>
    </submittedName>
</protein>
<name>A0A8H5Z734_COCSA</name>
<dbReference type="InterPro" id="IPR036291">
    <property type="entry name" value="NAD(P)-bd_dom_sf"/>
</dbReference>
<dbReference type="InterPro" id="IPR002347">
    <property type="entry name" value="SDR_fam"/>
</dbReference>
<dbReference type="GO" id="GO:0016491">
    <property type="term" value="F:oxidoreductase activity"/>
    <property type="evidence" value="ECO:0007669"/>
    <property type="project" value="UniProtKB-KW"/>
</dbReference>
<dbReference type="PANTHER" id="PTHR43963">
    <property type="entry name" value="CARBONYL REDUCTASE 1-RELATED"/>
    <property type="match status" value="1"/>
</dbReference>
<comment type="caution">
    <text evidence="4">The sequence shown here is derived from an EMBL/GenBank/DDBJ whole genome shotgun (WGS) entry which is preliminary data.</text>
</comment>
<evidence type="ECO:0000313" key="5">
    <source>
        <dbReference type="Proteomes" id="UP000624244"/>
    </source>
</evidence>
<proteinExistence type="inferred from homology"/>
<dbReference type="Gene3D" id="3.40.50.720">
    <property type="entry name" value="NAD(P)-binding Rossmann-like Domain"/>
    <property type="match status" value="1"/>
</dbReference>
<dbReference type="Pfam" id="PF00106">
    <property type="entry name" value="adh_short"/>
    <property type="match status" value="1"/>
</dbReference>
<dbReference type="PANTHER" id="PTHR43963:SF6">
    <property type="entry name" value="CHAIN DEHYDROGENASE FAMILY PROTEIN, PUTATIVE (AFU_ORTHOLOGUE AFUA_3G15350)-RELATED"/>
    <property type="match status" value="1"/>
</dbReference>
<comment type="similarity">
    <text evidence="1">Belongs to the short-chain dehydrogenases/reductases (SDR) family.</text>
</comment>
<organism evidence="4 5">
    <name type="scientific">Cochliobolus sativus</name>
    <name type="common">Common root rot and spot blotch fungus</name>
    <name type="synonym">Bipolaris sorokiniana</name>
    <dbReference type="NCBI Taxonomy" id="45130"/>
    <lineage>
        <taxon>Eukaryota</taxon>
        <taxon>Fungi</taxon>
        <taxon>Dikarya</taxon>
        <taxon>Ascomycota</taxon>
        <taxon>Pezizomycotina</taxon>
        <taxon>Dothideomycetes</taxon>
        <taxon>Pleosporomycetidae</taxon>
        <taxon>Pleosporales</taxon>
        <taxon>Pleosporineae</taxon>
        <taxon>Pleosporaceae</taxon>
        <taxon>Bipolaris</taxon>
    </lineage>
</organism>
<evidence type="ECO:0000256" key="3">
    <source>
        <dbReference type="ARBA" id="ARBA00023002"/>
    </source>
</evidence>
<dbReference type="SUPFAM" id="SSF51735">
    <property type="entry name" value="NAD(P)-binding Rossmann-fold domains"/>
    <property type="match status" value="1"/>
</dbReference>
<evidence type="ECO:0000313" key="4">
    <source>
        <dbReference type="EMBL" id="KAF5844808.1"/>
    </source>
</evidence>
<dbReference type="AlphaFoldDB" id="A0A8H5Z734"/>
<keyword evidence="3" id="KW-0560">Oxidoreductase</keyword>
<evidence type="ECO:0000256" key="1">
    <source>
        <dbReference type="ARBA" id="ARBA00006484"/>
    </source>
</evidence>
<reference evidence="4" key="1">
    <citation type="submission" date="2019-11" db="EMBL/GenBank/DDBJ databases">
        <title>Bipolaris sorokiniana Genome sequencing.</title>
        <authorList>
            <person name="Wang H."/>
        </authorList>
    </citation>
    <scope>NUCLEOTIDE SEQUENCE</scope>
</reference>
<gene>
    <name evidence="4" type="ORF">GGP41_008715</name>
</gene>
<accession>A0A8H5Z734</accession>